<gene>
    <name evidence="6" type="ORF">EFBL_0472</name>
</gene>
<keyword evidence="7" id="KW-1185">Reference proteome</keyword>
<dbReference type="GO" id="GO:0071555">
    <property type="term" value="P:cell wall organization"/>
    <property type="evidence" value="ECO:0007669"/>
    <property type="project" value="UniProtKB-KW"/>
</dbReference>
<dbReference type="AlphaFoldDB" id="A0A292YH29"/>
<comment type="catalytic activity">
    <reaction evidence="5">
        <text>UDP-N-acetyl-alpha-D-mannosamine + N-acetyl-alpha-D-glucosaminyl-di-trans,octa-cis-undecaprenyl diphosphate = N-acetyl-beta-D-mannosaminyl-(1-&gt;4)-N-acetyl-alpha-D-glucosaminyl di-trans,octa-cis-undecaprenyl diphosphate + UDP + H(+)</text>
        <dbReference type="Rhea" id="RHEA:16053"/>
        <dbReference type="ChEBI" id="CHEBI:15378"/>
        <dbReference type="ChEBI" id="CHEBI:58223"/>
        <dbReference type="ChEBI" id="CHEBI:62959"/>
        <dbReference type="ChEBI" id="CHEBI:68623"/>
        <dbReference type="ChEBI" id="CHEBI:132210"/>
        <dbReference type="EC" id="2.4.1.187"/>
    </reaction>
</comment>
<keyword evidence="1 5" id="KW-0328">Glycosyltransferase</keyword>
<dbReference type="GO" id="GO:0019350">
    <property type="term" value="P:teichoic acid biosynthetic process"/>
    <property type="evidence" value="ECO:0007669"/>
    <property type="project" value="UniProtKB-UniRule"/>
</dbReference>
<dbReference type="InterPro" id="IPR034714">
    <property type="entry name" value="TagA_TarA"/>
</dbReference>
<dbReference type="CDD" id="cd06533">
    <property type="entry name" value="Glyco_transf_WecG_TagA"/>
    <property type="match status" value="1"/>
</dbReference>
<dbReference type="InterPro" id="IPR004629">
    <property type="entry name" value="WecG_TagA_CpsF"/>
</dbReference>
<accession>A0A292YH29</accession>
<comment type="similarity">
    <text evidence="5">Belongs to the glycosyltransferase 26 family. TagA/TarA subfamily.</text>
</comment>
<name>A0A292YH29_9BACL</name>
<dbReference type="HAMAP" id="MF_02070">
    <property type="entry name" value="TagA_TarA"/>
    <property type="match status" value="1"/>
</dbReference>
<dbReference type="PANTHER" id="PTHR34136:SF1">
    <property type="entry name" value="UDP-N-ACETYL-D-MANNOSAMINURONIC ACID TRANSFERASE"/>
    <property type="match status" value="1"/>
</dbReference>
<dbReference type="PANTHER" id="PTHR34136">
    <property type="match status" value="1"/>
</dbReference>
<evidence type="ECO:0000256" key="4">
    <source>
        <dbReference type="ARBA" id="ARBA00023316"/>
    </source>
</evidence>
<dbReference type="GO" id="GO:0047244">
    <property type="term" value="F:N-acetylglucosaminyldiphosphoundecaprenol N-acetyl-beta-D-mannosaminyltransferase activity"/>
    <property type="evidence" value="ECO:0007669"/>
    <property type="project" value="UniProtKB-UniRule"/>
</dbReference>
<evidence type="ECO:0000256" key="2">
    <source>
        <dbReference type="ARBA" id="ARBA00022679"/>
    </source>
</evidence>
<evidence type="ECO:0000313" key="6">
    <source>
        <dbReference type="EMBL" id="GAX88858.1"/>
    </source>
</evidence>
<proteinExistence type="inferred from homology"/>
<protein>
    <recommendedName>
        <fullName evidence="5">N-acetylglucosaminyldiphosphoundecaprenol N-acetyl-beta-D-mannosaminyltransferase</fullName>
        <ecNumber evidence="5">2.4.1.187</ecNumber>
    </recommendedName>
    <alternativeName>
        <fullName evidence="5">N-acetylmannosaminyltransferase</fullName>
    </alternativeName>
    <alternativeName>
        <fullName evidence="5">UDP-N-acetylmannosamine transferase</fullName>
    </alternativeName>
    <alternativeName>
        <fullName evidence="5">UDP-N-acetylmannosamine:N-acetylglucosaminyl pyrophosphorylundecaprenol N-acetylmannosaminyltransferase</fullName>
    </alternativeName>
</protein>
<dbReference type="Proteomes" id="UP000217785">
    <property type="component" value="Unassembled WGS sequence"/>
</dbReference>
<reference evidence="7" key="1">
    <citation type="submission" date="2017-07" db="EMBL/GenBank/DDBJ databases">
        <title>Draft genome sequence of Effusibacillus lacus strain skLN1.</title>
        <authorList>
            <person name="Watanabe M."/>
            <person name="Kojima H."/>
            <person name="Fukui M."/>
        </authorList>
    </citation>
    <scope>NUCLEOTIDE SEQUENCE [LARGE SCALE GENOMIC DNA]</scope>
    <source>
        <strain evidence="7">skLN1</strain>
    </source>
</reference>
<dbReference type="NCBIfam" id="TIGR00696">
    <property type="entry name" value="wecG_tagA_cpsF"/>
    <property type="match status" value="1"/>
</dbReference>
<comment type="pathway">
    <text evidence="5">Cell wall biogenesis; teichoic acid biosynthesis.</text>
</comment>
<dbReference type="EC" id="2.4.1.187" evidence="5"/>
<evidence type="ECO:0000256" key="1">
    <source>
        <dbReference type="ARBA" id="ARBA00022676"/>
    </source>
</evidence>
<dbReference type="EMBL" id="BDUF01000010">
    <property type="protein sequence ID" value="GAX88858.1"/>
    <property type="molecule type" value="Genomic_DNA"/>
</dbReference>
<evidence type="ECO:0000256" key="5">
    <source>
        <dbReference type="HAMAP-Rule" id="MF_02070"/>
    </source>
</evidence>
<evidence type="ECO:0000313" key="7">
    <source>
        <dbReference type="Proteomes" id="UP000217785"/>
    </source>
</evidence>
<evidence type="ECO:0000256" key="3">
    <source>
        <dbReference type="ARBA" id="ARBA00022944"/>
    </source>
</evidence>
<keyword evidence="4 5" id="KW-0961">Cell wall biogenesis/degradation</keyword>
<dbReference type="Pfam" id="PF03808">
    <property type="entry name" value="Glyco_tran_WecG"/>
    <property type="match status" value="1"/>
</dbReference>
<keyword evidence="2 5" id="KW-0808">Transferase</keyword>
<organism evidence="6 7">
    <name type="scientific">Effusibacillus lacus</name>
    <dbReference type="NCBI Taxonomy" id="1348429"/>
    <lineage>
        <taxon>Bacteria</taxon>
        <taxon>Bacillati</taxon>
        <taxon>Bacillota</taxon>
        <taxon>Bacilli</taxon>
        <taxon>Bacillales</taxon>
        <taxon>Alicyclobacillaceae</taxon>
        <taxon>Effusibacillus</taxon>
    </lineage>
</organism>
<sequence>MNMPKTVDNTFDILGVPFSTLSFAETINLLEDWMGGAVPRQVVTANPEIVMNAREDKEMERILQQADLVTPDGIGIVYAAKILGGPIRERVTGADILPPLFRKADREGWTVYLLGASPESNRLAQANLSRLYANLKLTGRDGFFREEEIPALLSDIRAAAPKLLLVGLGLGKQEKFIAKYLQDLQVPLAIGIGGCIDVYAGTVKRAPVLFRKLNIEWLYRLLKQPSRWRRQLALPKFALTVLLKRFGK</sequence>
<dbReference type="UniPathway" id="UPA00632"/>
<comment type="function">
    <text evidence="5">Catalyzes the conversion of GlcNAc-PP-undecaprenol into ManNAc-GlcNAc-PP-undecaprenol, the first committed lipid intermediate in the de novo synthesis of teichoic acid.</text>
</comment>
<keyword evidence="3 5" id="KW-0777">Teichoic acid biosynthesis</keyword>
<comment type="caution">
    <text evidence="6">The sequence shown here is derived from an EMBL/GenBank/DDBJ whole genome shotgun (WGS) entry which is preliminary data.</text>
</comment>